<dbReference type="KEGG" id="nst:Nstercoris_01507"/>
<evidence type="ECO:0000259" key="8">
    <source>
        <dbReference type="Pfam" id="PF00733"/>
    </source>
</evidence>
<dbReference type="PANTHER" id="PTHR43284">
    <property type="entry name" value="ASPARAGINE SYNTHETASE (GLUTAMINE-HYDROLYZING)"/>
    <property type="match status" value="1"/>
</dbReference>
<dbReference type="CDD" id="cd01991">
    <property type="entry name" value="Asn_synthase_B_C"/>
    <property type="match status" value="1"/>
</dbReference>
<accession>A0A4Y1YSE7</accession>
<dbReference type="GO" id="GO:0005524">
    <property type="term" value="F:ATP binding"/>
    <property type="evidence" value="ECO:0007669"/>
    <property type="project" value="UniProtKB-KW"/>
</dbReference>
<feature type="domain" description="Asparagine synthetase" evidence="8">
    <location>
        <begin position="229"/>
        <end position="611"/>
    </location>
</feature>
<sequence length="619" mass="69659">MSGIGGWLSADQAAMENQQIIDRMANLLARFDHNPALTAIQNNAAISVVAKTSHAHLYEKEGLIVGIWGRVKSQNAQLQAAIDAKGMATALAESWQQKEKELFADLAGEFVCCIVDSHAHKAALAIDPAGTHTLYYQQLNNGILFGSSADSLLTHPQANREINPQGLLNYLYFHMIPGPDTIYRAHQRLLPGEYLYFHNGQIETNRYIHFEFDENIRRPFPELQQEFISLLKKSVSEAIQGQKAGAFLSGGTDSSTLTGILATITGEPAKTYSIGFEATGYDEMYYARIAARHFPTDHHEYYVTPDDIVATIPLIASVFDQPFGNASALPAYYCARMAKNDGLDLLLGGDGGDELFAGNARYAKQYLFSLYDRVPSLLRNYLLSPLILAFPASISPKLLRKAQSYVEQATIPMPHRMETYNLLMHYGLEAVFSPELLAQIDAEQPAQLIEQTYHDASQEHNSLINRILAFEWKYTLADNDFPKVVQACRLGGMEVSFPFTNDEMIAFSLKLDPEQKLKGTQLRYFFKRALTGFLPNEIIAKKKQGFGLPFGVWMQTHQPLRELAADSLSDLKSRHVIRSDFIDKLLDQHLQEHASYHGTMVWLLMMLEYWFKQHHTVKN</sequence>
<feature type="site" description="Important for beta-aspartyl-AMP intermediate formation" evidence="7">
    <location>
        <position position="350"/>
    </location>
</feature>
<dbReference type="EMBL" id="AP019755">
    <property type="protein sequence ID" value="BBL35245.1"/>
    <property type="molecule type" value="Genomic_DNA"/>
</dbReference>
<proteinExistence type="inferred from homology"/>
<evidence type="ECO:0000256" key="5">
    <source>
        <dbReference type="ARBA" id="ARBA00022840"/>
    </source>
</evidence>
<organism evidence="10 11">
    <name type="scientific">Nitrosomonas stercoris</name>
    <dbReference type="NCBI Taxonomy" id="1444684"/>
    <lineage>
        <taxon>Bacteria</taxon>
        <taxon>Pseudomonadati</taxon>
        <taxon>Pseudomonadota</taxon>
        <taxon>Betaproteobacteria</taxon>
        <taxon>Nitrosomonadales</taxon>
        <taxon>Nitrosomonadaceae</taxon>
        <taxon>Nitrosomonas</taxon>
    </lineage>
</organism>
<dbReference type="PIRSF" id="PIRSF001589">
    <property type="entry name" value="Asn_synthetase_glu-h"/>
    <property type="match status" value="1"/>
</dbReference>
<dbReference type="InterPro" id="IPR006426">
    <property type="entry name" value="Asn_synth_AEB"/>
</dbReference>
<dbReference type="EC" id="6.3.5.4" evidence="3"/>
<name>A0A4Y1YSE7_9PROT</name>
<dbReference type="InterPro" id="IPR017932">
    <property type="entry name" value="GATase_2_dom"/>
</dbReference>
<dbReference type="SUPFAM" id="SSF56235">
    <property type="entry name" value="N-terminal nucleophile aminohydrolases (Ntn hydrolases)"/>
    <property type="match status" value="1"/>
</dbReference>
<dbReference type="Pfam" id="PF00733">
    <property type="entry name" value="Asn_synthase"/>
    <property type="match status" value="1"/>
</dbReference>
<dbReference type="Gene3D" id="3.60.20.10">
    <property type="entry name" value="Glutamine Phosphoribosylpyrophosphate, subunit 1, domain 1"/>
    <property type="match status" value="1"/>
</dbReference>
<evidence type="ECO:0000256" key="7">
    <source>
        <dbReference type="PIRSR" id="PIRSR001589-3"/>
    </source>
</evidence>
<comment type="catalytic activity">
    <reaction evidence="6">
        <text>L-aspartate + L-glutamine + ATP + H2O = L-asparagine + L-glutamate + AMP + diphosphate + H(+)</text>
        <dbReference type="Rhea" id="RHEA:12228"/>
        <dbReference type="ChEBI" id="CHEBI:15377"/>
        <dbReference type="ChEBI" id="CHEBI:15378"/>
        <dbReference type="ChEBI" id="CHEBI:29985"/>
        <dbReference type="ChEBI" id="CHEBI:29991"/>
        <dbReference type="ChEBI" id="CHEBI:30616"/>
        <dbReference type="ChEBI" id="CHEBI:33019"/>
        <dbReference type="ChEBI" id="CHEBI:58048"/>
        <dbReference type="ChEBI" id="CHEBI:58359"/>
        <dbReference type="ChEBI" id="CHEBI:456215"/>
        <dbReference type="EC" id="6.3.5.4"/>
    </reaction>
</comment>
<dbReference type="InterPro" id="IPR029055">
    <property type="entry name" value="Ntn_hydrolases_N"/>
</dbReference>
<dbReference type="Proteomes" id="UP000316473">
    <property type="component" value="Chromosome"/>
</dbReference>
<dbReference type="InterPro" id="IPR014729">
    <property type="entry name" value="Rossmann-like_a/b/a_fold"/>
</dbReference>
<evidence type="ECO:0000256" key="6">
    <source>
        <dbReference type="ARBA" id="ARBA00048741"/>
    </source>
</evidence>
<comment type="pathway">
    <text evidence="1">Amino-acid biosynthesis; L-asparagine biosynthesis; L-asparagine from L-aspartate (L-Gln route): step 1/1.</text>
</comment>
<dbReference type="GO" id="GO:0005829">
    <property type="term" value="C:cytosol"/>
    <property type="evidence" value="ECO:0007669"/>
    <property type="project" value="TreeGrafter"/>
</dbReference>
<gene>
    <name evidence="10" type="ORF">Nstercoris_01507</name>
</gene>
<evidence type="ECO:0000256" key="2">
    <source>
        <dbReference type="ARBA" id="ARBA00005752"/>
    </source>
</evidence>
<keyword evidence="4" id="KW-0547">Nucleotide-binding</keyword>
<protein>
    <recommendedName>
        <fullName evidence="3">asparagine synthase (glutamine-hydrolyzing)</fullName>
        <ecNumber evidence="3">6.3.5.4</ecNumber>
    </recommendedName>
</protein>
<dbReference type="InterPro" id="IPR051786">
    <property type="entry name" value="ASN_synthetase/amidase"/>
</dbReference>
<evidence type="ECO:0000313" key="10">
    <source>
        <dbReference type="EMBL" id="BBL35245.1"/>
    </source>
</evidence>
<dbReference type="Gene3D" id="3.40.50.620">
    <property type="entry name" value="HUPs"/>
    <property type="match status" value="1"/>
</dbReference>
<dbReference type="AlphaFoldDB" id="A0A4Y1YSE7"/>
<dbReference type="InterPro" id="IPR001962">
    <property type="entry name" value="Asn_synthase"/>
</dbReference>
<feature type="domain" description="Glutamine amidotransferase type-2" evidence="9">
    <location>
        <begin position="71"/>
        <end position="153"/>
    </location>
</feature>
<dbReference type="SUPFAM" id="SSF52402">
    <property type="entry name" value="Adenine nucleotide alpha hydrolases-like"/>
    <property type="match status" value="1"/>
</dbReference>
<keyword evidence="11" id="KW-1185">Reference proteome</keyword>
<dbReference type="GO" id="GO:0006529">
    <property type="term" value="P:asparagine biosynthetic process"/>
    <property type="evidence" value="ECO:0007669"/>
    <property type="project" value="InterPro"/>
</dbReference>
<evidence type="ECO:0000256" key="4">
    <source>
        <dbReference type="ARBA" id="ARBA00022741"/>
    </source>
</evidence>
<evidence type="ECO:0000259" key="9">
    <source>
        <dbReference type="Pfam" id="PF13537"/>
    </source>
</evidence>
<evidence type="ECO:0000256" key="3">
    <source>
        <dbReference type="ARBA" id="ARBA00012737"/>
    </source>
</evidence>
<dbReference type="Pfam" id="PF13537">
    <property type="entry name" value="GATase_7"/>
    <property type="match status" value="1"/>
</dbReference>
<keyword evidence="5" id="KW-0067">ATP-binding</keyword>
<dbReference type="GO" id="GO:0004066">
    <property type="term" value="F:asparagine synthase (glutamine-hydrolyzing) activity"/>
    <property type="evidence" value="ECO:0007669"/>
    <property type="project" value="UniProtKB-EC"/>
</dbReference>
<comment type="similarity">
    <text evidence="2">Belongs to the asparagine synthetase family.</text>
</comment>
<dbReference type="PANTHER" id="PTHR43284:SF1">
    <property type="entry name" value="ASPARAGINE SYNTHETASE"/>
    <property type="match status" value="1"/>
</dbReference>
<reference evidence="10 11" key="1">
    <citation type="submission" date="2019-06" db="EMBL/GenBank/DDBJ databases">
        <title>Nitrosomonas stercoris KYUHI-S whole genome shotgun sequence.</title>
        <authorList>
            <person name="Nakagawa T."/>
            <person name="Tsuchiya Y."/>
            <person name="Takahashi R."/>
        </authorList>
    </citation>
    <scope>NUCLEOTIDE SEQUENCE [LARGE SCALE GENOMIC DNA]</scope>
    <source>
        <strain evidence="10 11">KYUHI-S</strain>
    </source>
</reference>
<evidence type="ECO:0000256" key="1">
    <source>
        <dbReference type="ARBA" id="ARBA00005187"/>
    </source>
</evidence>
<evidence type="ECO:0000313" key="11">
    <source>
        <dbReference type="Proteomes" id="UP000316473"/>
    </source>
</evidence>